<reference evidence="5" key="1">
    <citation type="journal article" date="2021" name="PeerJ">
        <title>Extensive microbial diversity within the chicken gut microbiome revealed by metagenomics and culture.</title>
        <authorList>
            <person name="Gilroy R."/>
            <person name="Ravi A."/>
            <person name="Getino M."/>
            <person name="Pursley I."/>
            <person name="Horton D.L."/>
            <person name="Alikhan N.F."/>
            <person name="Baker D."/>
            <person name="Gharbi K."/>
            <person name="Hall N."/>
            <person name="Watson M."/>
            <person name="Adriaenssens E.M."/>
            <person name="Foster-Nyarko E."/>
            <person name="Jarju S."/>
            <person name="Secka A."/>
            <person name="Antonio M."/>
            <person name="Oren A."/>
            <person name="Chaudhuri R.R."/>
            <person name="La Ragione R."/>
            <person name="Hildebrand F."/>
            <person name="Pallen M.J."/>
        </authorList>
    </citation>
    <scope>NUCLEOTIDE SEQUENCE</scope>
    <source>
        <strain evidence="5">CHK185-5351</strain>
    </source>
</reference>
<reference evidence="5" key="2">
    <citation type="submission" date="2021-04" db="EMBL/GenBank/DDBJ databases">
        <authorList>
            <person name="Gilroy R."/>
        </authorList>
    </citation>
    <scope>NUCLEOTIDE SEQUENCE</scope>
    <source>
        <strain evidence="5">CHK185-5351</strain>
    </source>
</reference>
<sequence>MMKRLRKIILGISAAVLCAALLPTSAWAHSARPAANVGSLSTGIRTILDLLPTSIPPSPSVKLETYPIQMNIGDTSVLEYTIEHASDSRSTVTSSDSSVVRVNGDGTLTAVSEDTATITVSGSGAEASFDVTVRAVPVSSITISQLPERLQLGQTAQAEATVSPQNATDPTVEWKSSDPATAQISQEGTVTAVRPGEVTITCRAASGVEAKVSLTVYEVLPEEIRTDVDQLRLLIGTSQAVTIEILPEYANNKNYTVTMEDEEIAAWLEGNTVEARKDGSTELVIETENQVTKRIPVSVYHIPVRTVTIDDSAQEYVYPMFMEHAVDQDGALRLSVRLLPEDATYPEVEWESSNPEVISVSGGTMEIRGTGDVVLTAVSHDGTKDSIRLKVVSRGKVNGAVGFASVAVMGILFLLVLIAGKRLQAAKKEMNHGSSDS</sequence>
<accession>A0A9D2N710</accession>
<feature type="domain" description="BIG2" evidence="4">
    <location>
        <begin position="59"/>
        <end position="132"/>
    </location>
</feature>
<feature type="compositionally biased region" description="Polar residues" evidence="1">
    <location>
        <begin position="159"/>
        <end position="169"/>
    </location>
</feature>
<dbReference type="SMART" id="SM00635">
    <property type="entry name" value="BID_2"/>
    <property type="match status" value="4"/>
</dbReference>
<feature type="region of interest" description="Disordered" evidence="1">
    <location>
        <begin position="159"/>
        <end position="189"/>
    </location>
</feature>
<feature type="domain" description="BIG2" evidence="4">
    <location>
        <begin position="220"/>
        <end position="297"/>
    </location>
</feature>
<dbReference type="Proteomes" id="UP000823849">
    <property type="component" value="Unassembled WGS sequence"/>
</dbReference>
<evidence type="ECO:0000256" key="1">
    <source>
        <dbReference type="SAM" id="MobiDB-lite"/>
    </source>
</evidence>
<gene>
    <name evidence="5" type="ORF">H9705_00055</name>
</gene>
<feature type="chain" id="PRO_5039622444" evidence="3">
    <location>
        <begin position="29"/>
        <end position="437"/>
    </location>
</feature>
<organism evidence="5 6">
    <name type="scientific">Candidatus Fusicatenibacter intestinigallinarum</name>
    <dbReference type="NCBI Taxonomy" id="2838598"/>
    <lineage>
        <taxon>Bacteria</taxon>
        <taxon>Bacillati</taxon>
        <taxon>Bacillota</taxon>
        <taxon>Clostridia</taxon>
        <taxon>Lachnospirales</taxon>
        <taxon>Lachnospiraceae</taxon>
        <taxon>Fusicatenibacter</taxon>
    </lineage>
</organism>
<keyword evidence="2" id="KW-0812">Transmembrane</keyword>
<feature type="signal peptide" evidence="3">
    <location>
        <begin position="1"/>
        <end position="28"/>
    </location>
</feature>
<feature type="domain" description="BIG2" evidence="4">
    <location>
        <begin position="137"/>
        <end position="214"/>
    </location>
</feature>
<feature type="domain" description="BIG2" evidence="4">
    <location>
        <begin position="315"/>
        <end position="389"/>
    </location>
</feature>
<dbReference type="InterPro" id="IPR008964">
    <property type="entry name" value="Invasin/intimin_cell_adhesion"/>
</dbReference>
<evidence type="ECO:0000313" key="5">
    <source>
        <dbReference type="EMBL" id="HJC14209.1"/>
    </source>
</evidence>
<dbReference type="AlphaFoldDB" id="A0A9D2N710"/>
<dbReference type="Gene3D" id="2.60.40.1080">
    <property type="match status" value="4"/>
</dbReference>
<comment type="caution">
    <text evidence="5">The sequence shown here is derived from an EMBL/GenBank/DDBJ whole genome shotgun (WGS) entry which is preliminary data.</text>
</comment>
<evidence type="ECO:0000256" key="2">
    <source>
        <dbReference type="SAM" id="Phobius"/>
    </source>
</evidence>
<evidence type="ECO:0000313" key="6">
    <source>
        <dbReference type="Proteomes" id="UP000823849"/>
    </source>
</evidence>
<dbReference type="Pfam" id="PF02368">
    <property type="entry name" value="Big_2"/>
    <property type="match status" value="3"/>
</dbReference>
<keyword evidence="3" id="KW-0732">Signal</keyword>
<feature type="compositionally biased region" description="Polar residues" evidence="1">
    <location>
        <begin position="178"/>
        <end position="189"/>
    </location>
</feature>
<dbReference type="InterPro" id="IPR003343">
    <property type="entry name" value="Big_2"/>
</dbReference>
<name>A0A9D2N710_9FIRM</name>
<keyword evidence="2" id="KW-0472">Membrane</keyword>
<protein>
    <submittedName>
        <fullName evidence="5">Ig-like domain-containing protein</fullName>
    </submittedName>
</protein>
<proteinExistence type="predicted"/>
<dbReference type="SUPFAM" id="SSF49373">
    <property type="entry name" value="Invasin/intimin cell-adhesion fragments"/>
    <property type="match status" value="3"/>
</dbReference>
<dbReference type="EMBL" id="DWWU01000001">
    <property type="protein sequence ID" value="HJC14209.1"/>
    <property type="molecule type" value="Genomic_DNA"/>
</dbReference>
<evidence type="ECO:0000256" key="3">
    <source>
        <dbReference type="SAM" id="SignalP"/>
    </source>
</evidence>
<feature type="transmembrane region" description="Helical" evidence="2">
    <location>
        <begin position="400"/>
        <end position="420"/>
    </location>
</feature>
<keyword evidence="2" id="KW-1133">Transmembrane helix</keyword>
<evidence type="ECO:0000259" key="4">
    <source>
        <dbReference type="SMART" id="SM00635"/>
    </source>
</evidence>